<comment type="caution">
    <text evidence="2">The sequence shown here is derived from an EMBL/GenBank/DDBJ whole genome shotgun (WGS) entry which is preliminary data.</text>
</comment>
<dbReference type="Proteomes" id="UP001073122">
    <property type="component" value="Unassembled WGS sequence"/>
</dbReference>
<dbReference type="RefSeq" id="WP_267265928.1">
    <property type="nucleotide sequence ID" value="NZ_JAOVZW010000013.1"/>
</dbReference>
<evidence type="ECO:0000313" key="2">
    <source>
        <dbReference type="EMBL" id="MCX8524644.1"/>
    </source>
</evidence>
<accession>A0ABT3XR89</accession>
<gene>
    <name evidence="2" type="ORF">OF897_12045</name>
</gene>
<evidence type="ECO:0000256" key="1">
    <source>
        <dbReference type="SAM" id="Phobius"/>
    </source>
</evidence>
<reference evidence="2" key="1">
    <citation type="submission" date="2022-10" db="EMBL/GenBank/DDBJ databases">
        <title>Chryseobacterium sp. nov., a novel bacterial species.</title>
        <authorList>
            <person name="Cao Y."/>
        </authorList>
    </citation>
    <scope>NUCLEOTIDE SEQUENCE</scope>
    <source>
        <strain evidence="2">CCTCC AB2015118</strain>
    </source>
</reference>
<keyword evidence="1" id="KW-1133">Transmembrane helix</keyword>
<proteinExistence type="predicted"/>
<evidence type="ECO:0008006" key="4">
    <source>
        <dbReference type="Google" id="ProtNLM"/>
    </source>
</evidence>
<evidence type="ECO:0000313" key="3">
    <source>
        <dbReference type="Proteomes" id="UP001073122"/>
    </source>
</evidence>
<keyword evidence="3" id="KW-1185">Reference proteome</keyword>
<keyword evidence="1" id="KW-0472">Membrane</keyword>
<dbReference type="EMBL" id="JAOVZW010000013">
    <property type="protein sequence ID" value="MCX8524644.1"/>
    <property type="molecule type" value="Genomic_DNA"/>
</dbReference>
<feature type="transmembrane region" description="Helical" evidence="1">
    <location>
        <begin position="39"/>
        <end position="57"/>
    </location>
</feature>
<organism evidence="2 3">
    <name type="scientific">Chryseobacterium formosus</name>
    <dbReference type="NCBI Taxonomy" id="1537363"/>
    <lineage>
        <taxon>Bacteria</taxon>
        <taxon>Pseudomonadati</taxon>
        <taxon>Bacteroidota</taxon>
        <taxon>Flavobacteriia</taxon>
        <taxon>Flavobacteriales</taxon>
        <taxon>Weeksellaceae</taxon>
        <taxon>Chryseobacterium group</taxon>
        <taxon>Chryseobacterium</taxon>
    </lineage>
</organism>
<sequence>MTDNNYTVFRRNYEDHISKKLRVGKEEFYHDYYETKQPFGLTIFGFLVLIFALYILIKTHTLYGISLIITGCFFIYGGLKKSKLVFKISKNGIWTAEFGFIYFRHIERFEFYRYIGKHSSERLKIHIKNYKIYKMEMPFLELTISHLDNYGDLKNILNNALMIANKKNKNKNYR</sequence>
<feature type="transmembrane region" description="Helical" evidence="1">
    <location>
        <begin position="63"/>
        <end position="79"/>
    </location>
</feature>
<name>A0ABT3XR89_9FLAO</name>
<protein>
    <recommendedName>
        <fullName evidence="4">DUF5673 domain-containing protein</fullName>
    </recommendedName>
</protein>
<keyword evidence="1" id="KW-0812">Transmembrane</keyword>